<dbReference type="EMBL" id="PFEV01000163">
    <property type="protein sequence ID" value="PIV70756.1"/>
    <property type="molecule type" value="Genomic_DNA"/>
</dbReference>
<feature type="non-terminal residue" evidence="2">
    <location>
        <position position="191"/>
    </location>
</feature>
<feature type="transmembrane region" description="Helical" evidence="1">
    <location>
        <begin position="12"/>
        <end position="34"/>
    </location>
</feature>
<evidence type="ECO:0008006" key="4">
    <source>
        <dbReference type="Google" id="ProtNLM"/>
    </source>
</evidence>
<keyword evidence="1" id="KW-1133">Transmembrane helix</keyword>
<keyword evidence="1" id="KW-0472">Membrane</keyword>
<evidence type="ECO:0000256" key="1">
    <source>
        <dbReference type="SAM" id="Phobius"/>
    </source>
</evidence>
<protein>
    <recommendedName>
        <fullName evidence="4">Glycosyltransferase RgtA/B/C/D-like domain-containing protein</fullName>
    </recommendedName>
</protein>
<dbReference type="AlphaFoldDB" id="A0A2M7EJL4"/>
<dbReference type="Proteomes" id="UP000228762">
    <property type="component" value="Unassembled WGS sequence"/>
</dbReference>
<evidence type="ECO:0000313" key="2">
    <source>
        <dbReference type="EMBL" id="PIV70756.1"/>
    </source>
</evidence>
<comment type="caution">
    <text evidence="2">The sequence shown here is derived from an EMBL/GenBank/DDBJ whole genome shotgun (WGS) entry which is preliminary data.</text>
</comment>
<feature type="transmembrane region" description="Helical" evidence="1">
    <location>
        <begin position="111"/>
        <end position="128"/>
    </location>
</feature>
<name>A0A2M7EJL4_9BACT</name>
<evidence type="ECO:0000313" key="3">
    <source>
        <dbReference type="Proteomes" id="UP000228762"/>
    </source>
</evidence>
<reference evidence="3" key="1">
    <citation type="submission" date="2017-09" db="EMBL/GenBank/DDBJ databases">
        <title>Depth-based differentiation of microbial function through sediment-hosted aquifers and enrichment of novel symbionts in the deep terrestrial subsurface.</title>
        <authorList>
            <person name="Probst A.J."/>
            <person name="Ladd B."/>
            <person name="Jarett J.K."/>
            <person name="Geller-Mcgrath D.E."/>
            <person name="Sieber C.M.K."/>
            <person name="Emerson J.B."/>
            <person name="Anantharaman K."/>
            <person name="Thomas B.C."/>
            <person name="Malmstrom R."/>
            <person name="Stieglmeier M."/>
            <person name="Klingl A."/>
            <person name="Woyke T."/>
            <person name="Ryan C.M."/>
            <person name="Banfield J.F."/>
        </authorList>
    </citation>
    <scope>NUCLEOTIDE SEQUENCE [LARGE SCALE GENOMIC DNA]</scope>
</reference>
<feature type="transmembrane region" description="Helical" evidence="1">
    <location>
        <begin position="134"/>
        <end position="152"/>
    </location>
</feature>
<keyword evidence="1" id="KW-0812">Transmembrane</keyword>
<feature type="transmembrane region" description="Helical" evidence="1">
    <location>
        <begin position="66"/>
        <end position="99"/>
    </location>
</feature>
<feature type="transmembrane region" description="Helical" evidence="1">
    <location>
        <begin position="164"/>
        <end position="190"/>
    </location>
</feature>
<proteinExistence type="predicted"/>
<accession>A0A2M7EJL4</accession>
<organism evidence="2 3">
    <name type="scientific">Candidatus Roizmanbacteria bacterium CG17_big_fil_post_rev_8_21_14_2_50_39_7</name>
    <dbReference type="NCBI Taxonomy" id="1974858"/>
    <lineage>
        <taxon>Bacteria</taxon>
        <taxon>Candidatus Roizmaniibacteriota</taxon>
    </lineage>
</organism>
<sequence length="191" mass="22829">MVHYINKLVKKIPPVFYLFAVILLLFVVNSQYVAYPDEFVNILGGKFILEGKIPYRDFFDHHLPGAWYLSALILLFSFGSFVKFRFLWGVVQFLILFFVGRFIQKRNKELFSFYLGFFLIYPIITMYYWTHLFIADGIAFLFFSSLLWMLLVESYQKETKLRTAIYLSLANFIFVFSSLTYIYIALLFYVW</sequence>
<gene>
    <name evidence="2" type="ORF">COW57_03495</name>
</gene>